<dbReference type="SMART" id="SM00580">
    <property type="entry name" value="PUG"/>
    <property type="match status" value="1"/>
</dbReference>
<accession>A0A9D4TV82</accession>
<dbReference type="SMART" id="SM00165">
    <property type="entry name" value="UBA"/>
    <property type="match status" value="1"/>
</dbReference>
<dbReference type="CDD" id="cd14290">
    <property type="entry name" value="UBA_PUB_plant"/>
    <property type="match status" value="1"/>
</dbReference>
<reference evidence="3" key="1">
    <citation type="journal article" date="2019" name="Plant J.">
        <title>Chlorella vulgaris genome assembly and annotation reveals the molecular basis for metabolic acclimation to high light conditions.</title>
        <authorList>
            <person name="Cecchin M."/>
            <person name="Marcolungo L."/>
            <person name="Rossato M."/>
            <person name="Girolomoni L."/>
            <person name="Cosentino E."/>
            <person name="Cuine S."/>
            <person name="Li-Beisson Y."/>
            <person name="Delledonne M."/>
            <person name="Ballottari M."/>
        </authorList>
    </citation>
    <scope>NUCLEOTIDE SEQUENCE</scope>
    <source>
        <strain evidence="3">211/11P</strain>
    </source>
</reference>
<dbReference type="Pfam" id="PF09409">
    <property type="entry name" value="PUB"/>
    <property type="match status" value="1"/>
</dbReference>
<dbReference type="SUPFAM" id="SSF46934">
    <property type="entry name" value="UBA-like"/>
    <property type="match status" value="1"/>
</dbReference>
<dbReference type="InterPro" id="IPR009060">
    <property type="entry name" value="UBA-like_sf"/>
</dbReference>
<reference evidence="3" key="2">
    <citation type="submission" date="2020-11" db="EMBL/GenBank/DDBJ databases">
        <authorList>
            <person name="Cecchin M."/>
            <person name="Marcolungo L."/>
            <person name="Rossato M."/>
            <person name="Girolomoni L."/>
            <person name="Cosentino E."/>
            <person name="Cuine S."/>
            <person name="Li-Beisson Y."/>
            <person name="Delledonne M."/>
            <person name="Ballottari M."/>
        </authorList>
    </citation>
    <scope>NUCLEOTIDE SEQUENCE</scope>
    <source>
        <strain evidence="3">211/11P</strain>
        <tissue evidence="3">Whole cell</tissue>
    </source>
</reference>
<dbReference type="PANTHER" id="PTHR46713">
    <property type="entry name" value="F13M7.16 PROTEIN"/>
    <property type="match status" value="1"/>
</dbReference>
<dbReference type="Gene3D" id="1.10.8.10">
    <property type="entry name" value="DNA helicase RuvA subunit, C-terminal domain"/>
    <property type="match status" value="1"/>
</dbReference>
<dbReference type="AlphaFoldDB" id="A0A9D4TV82"/>
<dbReference type="InterPro" id="IPR015940">
    <property type="entry name" value="UBA"/>
</dbReference>
<dbReference type="Pfam" id="PF22562">
    <property type="entry name" value="UBA_7"/>
    <property type="match status" value="1"/>
</dbReference>
<proteinExistence type="predicted"/>
<name>A0A9D4TV82_CHLVU</name>
<dbReference type="SUPFAM" id="SSF143503">
    <property type="entry name" value="PUG domain-like"/>
    <property type="match status" value="1"/>
</dbReference>
<evidence type="ECO:0000259" key="2">
    <source>
        <dbReference type="PROSITE" id="PS50030"/>
    </source>
</evidence>
<dbReference type="EMBL" id="SIDB01000002">
    <property type="protein sequence ID" value="KAI3435819.1"/>
    <property type="molecule type" value="Genomic_DNA"/>
</dbReference>
<dbReference type="InterPro" id="IPR036339">
    <property type="entry name" value="PUB-like_dom_sf"/>
</dbReference>
<feature type="domain" description="UBA" evidence="2">
    <location>
        <begin position="111"/>
        <end position="152"/>
    </location>
</feature>
<evidence type="ECO:0000313" key="4">
    <source>
        <dbReference type="Proteomes" id="UP001055712"/>
    </source>
</evidence>
<dbReference type="PROSITE" id="PS50030">
    <property type="entry name" value="UBA"/>
    <property type="match status" value="1"/>
</dbReference>
<evidence type="ECO:0000256" key="1">
    <source>
        <dbReference type="SAM" id="MobiDB-lite"/>
    </source>
</evidence>
<dbReference type="Gene3D" id="1.20.58.2190">
    <property type="match status" value="1"/>
</dbReference>
<keyword evidence="4" id="KW-1185">Reference proteome</keyword>
<protein>
    <recommendedName>
        <fullName evidence="2">UBA domain-containing protein</fullName>
    </recommendedName>
</protein>
<dbReference type="Proteomes" id="UP001055712">
    <property type="component" value="Unassembled WGS sequence"/>
</dbReference>
<dbReference type="InterPro" id="IPR013087">
    <property type="entry name" value="Znf_C2H2_type"/>
</dbReference>
<evidence type="ECO:0000313" key="3">
    <source>
        <dbReference type="EMBL" id="KAI3435819.1"/>
    </source>
</evidence>
<dbReference type="PROSITE" id="PS00028">
    <property type="entry name" value="ZINC_FINGER_C2H2_1"/>
    <property type="match status" value="2"/>
</dbReference>
<dbReference type="InterPro" id="IPR057766">
    <property type="entry name" value="Znf-C2H2_OTU1-like_C"/>
</dbReference>
<sequence>MAALSLKCDECGAALRSVAEAQAHGDATGHSAFSESTEAVKRLVCRECGKTCRSADEWSLHTKRTGHQGYDDKTNEAEAVDTEAQMKAAAVEEAGGCGGGSAAPEELVPAEVNGELLAQMEAMGFPAARATRALYRSGGENLEAAIGWLEEHGEDADLDEPLLVPKSQPKAKLTPEEARAHAAELIRKAKDKREREEKEMEKLREAERIRAGKELALAARQEDNLKLKRLVEARRLEKEEEARAREKIRIKLEEDRRARRRAKGLPEELTEEEKEEERRKAAAKVEEEKRRKLPIKPVQVGEKMRRQLVEMKKAHPGQEEAVKVCWNTLLKMCGNVYTHPGEEKYRRVRLTNPAIQARVAAFTGAVAFLQLAGFQPDGDNLEMPADRVDRAVLEVAGEQLQSAINNPFFGVL</sequence>
<comment type="caution">
    <text evidence="3">The sequence shown here is derived from an EMBL/GenBank/DDBJ whole genome shotgun (WGS) entry which is preliminary data.</text>
</comment>
<dbReference type="PANTHER" id="PTHR46713:SF1">
    <property type="entry name" value="F13M7.16 PROTEIN"/>
    <property type="match status" value="1"/>
</dbReference>
<gene>
    <name evidence="3" type="ORF">D9Q98_001877</name>
</gene>
<organism evidence="3 4">
    <name type="scientific">Chlorella vulgaris</name>
    <name type="common">Green alga</name>
    <dbReference type="NCBI Taxonomy" id="3077"/>
    <lineage>
        <taxon>Eukaryota</taxon>
        <taxon>Viridiplantae</taxon>
        <taxon>Chlorophyta</taxon>
        <taxon>core chlorophytes</taxon>
        <taxon>Trebouxiophyceae</taxon>
        <taxon>Chlorellales</taxon>
        <taxon>Chlorellaceae</taxon>
        <taxon>Chlorella clade</taxon>
        <taxon>Chlorella</taxon>
    </lineage>
</organism>
<dbReference type="Pfam" id="PF24560">
    <property type="entry name" value="zf-C2H2_OTU1_C"/>
    <property type="match status" value="1"/>
</dbReference>
<feature type="region of interest" description="Disordered" evidence="1">
    <location>
        <begin position="256"/>
        <end position="276"/>
    </location>
</feature>
<dbReference type="InterPro" id="IPR018997">
    <property type="entry name" value="PUB_domain"/>
</dbReference>
<dbReference type="OrthoDB" id="435269at2759"/>